<dbReference type="EMBL" id="ASGP02000001">
    <property type="protein sequence ID" value="KAH9529407.1"/>
    <property type="molecule type" value="Genomic_DNA"/>
</dbReference>
<dbReference type="Proteomes" id="UP000790347">
    <property type="component" value="Unassembled WGS sequence"/>
</dbReference>
<protein>
    <submittedName>
        <fullName evidence="1">Uncharacterized protein</fullName>
    </submittedName>
</protein>
<sequence length="89" mass="9926">MDCLSIIIEIIVIGQQLCWPSQHSINNVCILILFHSFILNIDQSNETHNINTNDTNLWILSSSSSSSSQLKQFTGQPVLDFFSISAADD</sequence>
<proteinExistence type="predicted"/>
<reference evidence="1" key="1">
    <citation type="submission" date="2013-05" db="EMBL/GenBank/DDBJ databases">
        <authorList>
            <person name="Yim A.K.Y."/>
            <person name="Chan T.F."/>
            <person name="Ji K.M."/>
            <person name="Liu X.Y."/>
            <person name="Zhou J.W."/>
            <person name="Li R.Q."/>
            <person name="Yang K.Y."/>
            <person name="Li J."/>
            <person name="Li M."/>
            <person name="Law P.T.W."/>
            <person name="Wu Y.L."/>
            <person name="Cai Z.L."/>
            <person name="Qin H."/>
            <person name="Bao Y."/>
            <person name="Leung R.K.K."/>
            <person name="Ng P.K.S."/>
            <person name="Zou J."/>
            <person name="Zhong X.J."/>
            <person name="Ran P.X."/>
            <person name="Zhong N.S."/>
            <person name="Liu Z.G."/>
            <person name="Tsui S.K.W."/>
        </authorList>
    </citation>
    <scope>NUCLEOTIDE SEQUENCE</scope>
    <source>
        <strain evidence="1">Derf</strain>
        <tissue evidence="1">Whole organism</tissue>
    </source>
</reference>
<organism evidence="1 2">
    <name type="scientific">Dermatophagoides farinae</name>
    <name type="common">American house dust mite</name>
    <dbReference type="NCBI Taxonomy" id="6954"/>
    <lineage>
        <taxon>Eukaryota</taxon>
        <taxon>Metazoa</taxon>
        <taxon>Ecdysozoa</taxon>
        <taxon>Arthropoda</taxon>
        <taxon>Chelicerata</taxon>
        <taxon>Arachnida</taxon>
        <taxon>Acari</taxon>
        <taxon>Acariformes</taxon>
        <taxon>Sarcoptiformes</taxon>
        <taxon>Astigmata</taxon>
        <taxon>Psoroptidia</taxon>
        <taxon>Analgoidea</taxon>
        <taxon>Pyroglyphidae</taxon>
        <taxon>Dermatophagoidinae</taxon>
        <taxon>Dermatophagoides</taxon>
    </lineage>
</organism>
<keyword evidence="2" id="KW-1185">Reference proteome</keyword>
<name>A0A922LCG8_DERFA</name>
<evidence type="ECO:0000313" key="1">
    <source>
        <dbReference type="EMBL" id="KAH9529407.1"/>
    </source>
</evidence>
<evidence type="ECO:0000313" key="2">
    <source>
        <dbReference type="Proteomes" id="UP000790347"/>
    </source>
</evidence>
<accession>A0A922LCG8</accession>
<comment type="caution">
    <text evidence="1">The sequence shown here is derived from an EMBL/GenBank/DDBJ whole genome shotgun (WGS) entry which is preliminary data.</text>
</comment>
<reference evidence="1" key="2">
    <citation type="journal article" date="2022" name="Res Sq">
        <title>Comparative Genomics Reveals Insights into the Divergent Evolution of Astigmatic Mites and Household Pest Adaptations.</title>
        <authorList>
            <person name="Xiong Q."/>
            <person name="Wan A.T.-Y."/>
            <person name="Liu X.-Y."/>
            <person name="Fung C.S.-H."/>
            <person name="Xiao X."/>
            <person name="Malainual N."/>
            <person name="Hou J."/>
            <person name="Wang L."/>
            <person name="Wang M."/>
            <person name="Yang K."/>
            <person name="Cui Y."/>
            <person name="Leung E."/>
            <person name="Nong W."/>
            <person name="Shin S.-K."/>
            <person name="Au S."/>
            <person name="Jeong K.Y."/>
            <person name="Chew F.T."/>
            <person name="Hui J."/>
            <person name="Leung T.F."/>
            <person name="Tungtrongchitr A."/>
            <person name="Zhong N."/>
            <person name="Liu Z."/>
            <person name="Tsui S."/>
        </authorList>
    </citation>
    <scope>NUCLEOTIDE SEQUENCE</scope>
    <source>
        <strain evidence="1">Derf</strain>
        <tissue evidence="1">Whole organism</tissue>
    </source>
</reference>
<gene>
    <name evidence="1" type="ORF">DERF_003294</name>
</gene>
<dbReference type="AlphaFoldDB" id="A0A922LCG8"/>